<reference evidence="1" key="2">
    <citation type="submission" date="2020-01" db="EMBL/GenBank/DDBJ databases">
        <authorList>
            <person name="Campanaro S."/>
        </authorList>
    </citation>
    <scope>NUCLEOTIDE SEQUENCE</scope>
    <source>
        <strain evidence="1">AS06rmzACSIP_7</strain>
    </source>
</reference>
<dbReference type="Proteomes" id="UP000777265">
    <property type="component" value="Unassembled WGS sequence"/>
</dbReference>
<evidence type="ECO:0000313" key="1">
    <source>
        <dbReference type="EMBL" id="NLW36686.1"/>
    </source>
</evidence>
<protein>
    <submittedName>
        <fullName evidence="1">Uncharacterized protein</fullName>
    </submittedName>
</protein>
<dbReference type="AlphaFoldDB" id="A0A971M7P3"/>
<dbReference type="EMBL" id="JAAYEE010000283">
    <property type="protein sequence ID" value="NLW36686.1"/>
    <property type="molecule type" value="Genomic_DNA"/>
</dbReference>
<accession>A0A971M7P3</accession>
<proteinExistence type="predicted"/>
<evidence type="ECO:0000313" key="2">
    <source>
        <dbReference type="Proteomes" id="UP000777265"/>
    </source>
</evidence>
<name>A0A971M7P3_9BACT</name>
<sequence length="58" mass="7023">MRHKEPLQIHPSGTVPFDKLNGEVDIHRAWHIRDTIEFAVEWHHPASYEKRFFKESDR</sequence>
<gene>
    <name evidence="1" type="ORF">GXY80_14605</name>
</gene>
<reference evidence="1" key="1">
    <citation type="journal article" date="2020" name="Biotechnol. Biofuels">
        <title>New insights from the biogas microbiome by comprehensive genome-resolved metagenomics of nearly 1600 species originating from multiple anaerobic digesters.</title>
        <authorList>
            <person name="Campanaro S."/>
            <person name="Treu L."/>
            <person name="Rodriguez-R L.M."/>
            <person name="Kovalovszki A."/>
            <person name="Ziels R.M."/>
            <person name="Maus I."/>
            <person name="Zhu X."/>
            <person name="Kougias P.G."/>
            <person name="Basile A."/>
            <person name="Luo G."/>
            <person name="Schluter A."/>
            <person name="Konstantinidis K.T."/>
            <person name="Angelidaki I."/>
        </authorList>
    </citation>
    <scope>NUCLEOTIDE SEQUENCE</scope>
    <source>
        <strain evidence="1">AS06rmzACSIP_7</strain>
    </source>
</reference>
<comment type="caution">
    <text evidence="1">The sequence shown here is derived from an EMBL/GenBank/DDBJ whole genome shotgun (WGS) entry which is preliminary data.</text>
</comment>
<organism evidence="1 2">
    <name type="scientific">Syntrophorhabdus aromaticivorans</name>
    <dbReference type="NCBI Taxonomy" id="328301"/>
    <lineage>
        <taxon>Bacteria</taxon>
        <taxon>Pseudomonadati</taxon>
        <taxon>Thermodesulfobacteriota</taxon>
        <taxon>Syntrophorhabdia</taxon>
        <taxon>Syntrophorhabdales</taxon>
        <taxon>Syntrophorhabdaceae</taxon>
        <taxon>Syntrophorhabdus</taxon>
    </lineage>
</organism>